<accession>A0AA39CSE9</accession>
<dbReference type="Proteomes" id="UP001172681">
    <property type="component" value="Unassembled WGS sequence"/>
</dbReference>
<proteinExistence type="predicted"/>
<feature type="region of interest" description="Disordered" evidence="1">
    <location>
        <begin position="1"/>
        <end position="22"/>
    </location>
</feature>
<gene>
    <name evidence="2" type="ORF">H2204_012351</name>
</gene>
<dbReference type="AlphaFoldDB" id="A0AA39CSE9"/>
<dbReference type="EMBL" id="JAPDRN010000126">
    <property type="protein sequence ID" value="KAJ9620315.1"/>
    <property type="molecule type" value="Genomic_DNA"/>
</dbReference>
<comment type="caution">
    <text evidence="2">The sequence shown here is derived from an EMBL/GenBank/DDBJ whole genome shotgun (WGS) entry which is preliminary data.</text>
</comment>
<evidence type="ECO:0000313" key="2">
    <source>
        <dbReference type="EMBL" id="KAJ9620315.1"/>
    </source>
</evidence>
<name>A0AA39CSE9_9EURO</name>
<protein>
    <submittedName>
        <fullName evidence="2">Uncharacterized protein</fullName>
    </submittedName>
</protein>
<sequence length="517" mass="57969">MQPAQRYPRSLNPRQWPGERDPTRWDVHEANENLEATFLERFRVALLHSEGFDDDGSIVSDSAEDSSVDHSPDVHAYNYPMILLSEHPVYPPEHELVRLQADFLTTFKQHIFIDNVDLLNSPMSALPPYLQLAISCLSSATSSPEESSPYAIGSEMSPMDRSSGLFVAGVNLWSVMLEVDNREARLVEAVVAASFLATYGQMSVGWDNWRKASTILCNAVTISRRLHLTDECSPLFSSSELSNKDMCMRSALVSYMFLIDTLQATHCGLAANFSTRELFIKMPGSSRQFHTVYHCLLHGDKIPQDVRNGEDALLLLTALLSDIVYAQRSLQLTSFIGNGPSGHTGLKPRSPFTPLSASSEFSRLNEAMTAGLSRWERLFESHVSNDILALHLFCKLQLICPDTWKLPQMASYGETQSNSQGFRPSEPFQVLDKAAALAWQVLDCCHKIPPESRLSVWLPVIVFLSALVVWQRLRTEPVPASQYGTLRVLGLFSKEIAGYHWPCSIEMIRTLDRLMQS</sequence>
<evidence type="ECO:0000313" key="3">
    <source>
        <dbReference type="Proteomes" id="UP001172681"/>
    </source>
</evidence>
<keyword evidence="3" id="KW-1185">Reference proteome</keyword>
<reference evidence="2" key="1">
    <citation type="submission" date="2022-10" db="EMBL/GenBank/DDBJ databases">
        <title>Culturing micro-colonial fungi from biological soil crusts in the Mojave desert and describing Neophaeococcomyces mojavensis, and introducing the new genera and species Taxawa tesnikishii.</title>
        <authorList>
            <person name="Kurbessoian T."/>
            <person name="Stajich J.E."/>
        </authorList>
    </citation>
    <scope>NUCLEOTIDE SEQUENCE</scope>
    <source>
        <strain evidence="2">TK_35</strain>
    </source>
</reference>
<evidence type="ECO:0000256" key="1">
    <source>
        <dbReference type="SAM" id="MobiDB-lite"/>
    </source>
</evidence>
<organism evidence="2 3">
    <name type="scientific">Knufia peltigerae</name>
    <dbReference type="NCBI Taxonomy" id="1002370"/>
    <lineage>
        <taxon>Eukaryota</taxon>
        <taxon>Fungi</taxon>
        <taxon>Dikarya</taxon>
        <taxon>Ascomycota</taxon>
        <taxon>Pezizomycotina</taxon>
        <taxon>Eurotiomycetes</taxon>
        <taxon>Chaetothyriomycetidae</taxon>
        <taxon>Chaetothyriales</taxon>
        <taxon>Trichomeriaceae</taxon>
        <taxon>Knufia</taxon>
    </lineage>
</organism>